<feature type="region of interest" description="Disordered" evidence="1">
    <location>
        <begin position="354"/>
        <end position="383"/>
    </location>
</feature>
<evidence type="ECO:0000313" key="2">
    <source>
        <dbReference type="EMBL" id="PRP74775.1"/>
    </source>
</evidence>
<protein>
    <submittedName>
        <fullName evidence="2">Uncharacterized protein</fullName>
    </submittedName>
</protein>
<proteinExistence type="predicted"/>
<feature type="compositionally biased region" description="Basic and acidic residues" evidence="1">
    <location>
        <begin position="373"/>
        <end position="383"/>
    </location>
</feature>
<feature type="region of interest" description="Disordered" evidence="1">
    <location>
        <begin position="93"/>
        <end position="120"/>
    </location>
</feature>
<dbReference type="InParanoid" id="A0A2P6MSU6"/>
<organism evidence="2 3">
    <name type="scientific">Planoprotostelium fungivorum</name>
    <dbReference type="NCBI Taxonomy" id="1890364"/>
    <lineage>
        <taxon>Eukaryota</taxon>
        <taxon>Amoebozoa</taxon>
        <taxon>Evosea</taxon>
        <taxon>Variosea</taxon>
        <taxon>Cavosteliida</taxon>
        <taxon>Cavosteliaceae</taxon>
        <taxon>Planoprotostelium</taxon>
    </lineage>
</organism>
<feature type="compositionally biased region" description="Basic and acidic residues" evidence="1">
    <location>
        <begin position="356"/>
        <end position="366"/>
    </location>
</feature>
<dbReference type="EMBL" id="MDYQ01000441">
    <property type="protein sequence ID" value="PRP74775.1"/>
    <property type="molecule type" value="Genomic_DNA"/>
</dbReference>
<comment type="caution">
    <text evidence="2">The sequence shown here is derived from an EMBL/GenBank/DDBJ whole genome shotgun (WGS) entry which is preliminary data.</text>
</comment>
<evidence type="ECO:0000256" key="1">
    <source>
        <dbReference type="SAM" id="MobiDB-lite"/>
    </source>
</evidence>
<evidence type="ECO:0000313" key="3">
    <source>
        <dbReference type="Proteomes" id="UP000241769"/>
    </source>
</evidence>
<gene>
    <name evidence="2" type="ORF">PROFUN_06636</name>
</gene>
<dbReference type="Proteomes" id="UP000241769">
    <property type="component" value="Unassembled WGS sequence"/>
</dbReference>
<accession>A0A2P6MSU6</accession>
<keyword evidence="3" id="KW-1185">Reference proteome</keyword>
<dbReference type="AlphaFoldDB" id="A0A2P6MSU6"/>
<sequence length="383" mass="41488">MSSEALSPVSEITRSLSTRLAFQSPEINLDAANYGITSPTTTRVTTPNSVRRQKRSLESLFMDVEQQMQATKTFLFSLKPATQCNFSADLVSEPVKKSPTTPLSSRKKKSPPKPPAPAAELPQDIAAVLQRIRAAAKRPSGASSIHAATIFDPIPDVISEPPPFVPIAQVERSPSPHLFVEDISSHAPVASFHHRPPIVSSSGVYTDIDLQPATSAVPPPSLCAAAADVDFSLEIETPPKFHNTPSVQASPKPDCNDSPALGTPLGMNDSMEMESIMSKFASMREQRDVLGQQMRSAIDMEKSIPITPKGSLTPSQRIVLSKIHALTPESSSHSSPYKPFKCNQLTELFLPPTKLYRAENSEDKKTGSPPEVTQEKKMMTSAP</sequence>
<name>A0A2P6MSU6_9EUKA</name>
<reference evidence="2 3" key="1">
    <citation type="journal article" date="2018" name="Genome Biol. Evol.">
        <title>Multiple Roots of Fruiting Body Formation in Amoebozoa.</title>
        <authorList>
            <person name="Hillmann F."/>
            <person name="Forbes G."/>
            <person name="Novohradska S."/>
            <person name="Ferling I."/>
            <person name="Riege K."/>
            <person name="Groth M."/>
            <person name="Westermann M."/>
            <person name="Marz M."/>
            <person name="Spaller T."/>
            <person name="Winckler T."/>
            <person name="Schaap P."/>
            <person name="Glockner G."/>
        </authorList>
    </citation>
    <scope>NUCLEOTIDE SEQUENCE [LARGE SCALE GENOMIC DNA]</scope>
    <source>
        <strain evidence="2 3">Jena</strain>
    </source>
</reference>